<dbReference type="InterPro" id="IPR046715">
    <property type="entry name" value="DUF6607"/>
</dbReference>
<gene>
    <name evidence="2" type="ORF">J5U18_02465</name>
</gene>
<accession>A0A8T4H8L0</accession>
<reference evidence="2" key="1">
    <citation type="submission" date="2021-03" db="EMBL/GenBank/DDBJ databases">
        <authorList>
            <person name="Lu T."/>
            <person name="Wang Q."/>
            <person name="Han X."/>
        </authorList>
    </citation>
    <scope>NUCLEOTIDE SEQUENCE</scope>
    <source>
        <strain evidence="2">WQ 2009</strain>
    </source>
</reference>
<organism evidence="2 3">
    <name type="scientific">Rhinopithecimicrobium faecis</name>
    <dbReference type="NCBI Taxonomy" id="2820698"/>
    <lineage>
        <taxon>Bacteria</taxon>
        <taxon>Pseudomonadati</taxon>
        <taxon>Bacteroidota</taxon>
        <taxon>Sphingobacteriia</taxon>
        <taxon>Sphingobacteriales</taxon>
        <taxon>Sphingobacteriaceae</taxon>
        <taxon>Rhinopithecimicrobium</taxon>
    </lineage>
</organism>
<dbReference type="AlphaFoldDB" id="A0A8T4H8L0"/>
<evidence type="ECO:0000256" key="1">
    <source>
        <dbReference type="SAM" id="SignalP"/>
    </source>
</evidence>
<protein>
    <submittedName>
        <fullName evidence="2">Uncharacterized protein</fullName>
    </submittedName>
</protein>
<keyword evidence="1" id="KW-0732">Signal</keyword>
<dbReference type="EMBL" id="JAGKSB010000002">
    <property type="protein sequence ID" value="MBP3942436.1"/>
    <property type="molecule type" value="Genomic_DNA"/>
</dbReference>
<name>A0A8T4H8L0_9SPHI</name>
<evidence type="ECO:0000313" key="3">
    <source>
        <dbReference type="Proteomes" id="UP000679691"/>
    </source>
</evidence>
<proteinExistence type="predicted"/>
<dbReference type="RefSeq" id="WP_353545918.1">
    <property type="nucleotide sequence ID" value="NZ_JAGKSB010000002.1"/>
</dbReference>
<dbReference type="Proteomes" id="UP000679691">
    <property type="component" value="Unassembled WGS sequence"/>
</dbReference>
<sequence length="308" mass="35507">MKKPKLPLFLAGLLLAASAQAQSPSDQQAIKQLCGCFAVTFNYAETFSTDTVTKHFAKPRKTASVVEYAFPIEESPQKIVIQHLLVIPDGKGTVIKHWREDWEYEQTSWWNFTNDQEWTKVTVPKAAVKGQWVQTVWEVDDAPRYAGSSNWVNTNKQLFWLNTTDAPLPRREFTKRSDYNILQRSNKIVFTGQGYNHEQDNLKILRNPGKVDQLIAEEKGFNTYIRLADADCAQARKYWSVAAQDFWTDTREAWSLLMQDAKRIKLHKKVNGLLLYQALDGLYEQNLTGVKRKEALLKMIGTYIEREV</sequence>
<evidence type="ECO:0000313" key="2">
    <source>
        <dbReference type="EMBL" id="MBP3942436.1"/>
    </source>
</evidence>
<comment type="caution">
    <text evidence="2">The sequence shown here is derived from an EMBL/GenBank/DDBJ whole genome shotgun (WGS) entry which is preliminary data.</text>
</comment>
<feature type="signal peptide" evidence="1">
    <location>
        <begin position="1"/>
        <end position="21"/>
    </location>
</feature>
<dbReference type="Pfam" id="PF20311">
    <property type="entry name" value="DUF6607"/>
    <property type="match status" value="1"/>
</dbReference>
<feature type="chain" id="PRO_5035841736" evidence="1">
    <location>
        <begin position="22"/>
        <end position="308"/>
    </location>
</feature>
<keyword evidence="3" id="KW-1185">Reference proteome</keyword>